<sequence length="116" mass="12277">MILVVVECIHCRHKGGYVPARLPREVGVYFPEIPGTSPADGFVDVARATVVGGNCKEPVSKDCVGVFHILGCSMAGSNRVEPLVHVGVNPQVVLQCGPVHELPHPFGVCPGYCFGV</sequence>
<dbReference type="EMBL" id="VSSQ01009189">
    <property type="protein sequence ID" value="MPM40945.1"/>
    <property type="molecule type" value="Genomic_DNA"/>
</dbReference>
<dbReference type="AlphaFoldDB" id="A0A644ZJ83"/>
<proteinExistence type="predicted"/>
<reference evidence="1" key="1">
    <citation type="submission" date="2019-08" db="EMBL/GenBank/DDBJ databases">
        <authorList>
            <person name="Kucharzyk K."/>
            <person name="Murdoch R.W."/>
            <person name="Higgins S."/>
            <person name="Loffler F."/>
        </authorList>
    </citation>
    <scope>NUCLEOTIDE SEQUENCE</scope>
</reference>
<name>A0A644ZJ83_9ZZZZ</name>
<comment type="caution">
    <text evidence="1">The sequence shown here is derived from an EMBL/GenBank/DDBJ whole genome shotgun (WGS) entry which is preliminary data.</text>
</comment>
<organism evidence="1">
    <name type="scientific">bioreactor metagenome</name>
    <dbReference type="NCBI Taxonomy" id="1076179"/>
    <lineage>
        <taxon>unclassified sequences</taxon>
        <taxon>metagenomes</taxon>
        <taxon>ecological metagenomes</taxon>
    </lineage>
</organism>
<accession>A0A644ZJ83</accession>
<evidence type="ECO:0000313" key="1">
    <source>
        <dbReference type="EMBL" id="MPM40945.1"/>
    </source>
</evidence>
<protein>
    <submittedName>
        <fullName evidence="1">Uncharacterized protein</fullName>
    </submittedName>
</protein>
<gene>
    <name evidence="1" type="ORF">SDC9_87594</name>
</gene>